<geneLocation type="plasmid" evidence="1 2">
    <name>pHNGDW697-1</name>
</geneLocation>
<dbReference type="RefSeq" id="WP_139813981.1">
    <property type="nucleotide sequence ID" value="NZ_CP118678.1"/>
</dbReference>
<dbReference type="Proteomes" id="UP001217631">
    <property type="component" value="Plasmid pHNGDW697-1"/>
</dbReference>
<dbReference type="AlphaFoldDB" id="A0AAJ5S5Y5"/>
<gene>
    <name evidence="1" type="ORF">PWA60_25990</name>
</gene>
<name>A0AAJ5S5Y5_9PSED</name>
<protein>
    <submittedName>
        <fullName evidence="1">Uncharacterized protein</fullName>
    </submittedName>
</protein>
<evidence type="ECO:0000313" key="2">
    <source>
        <dbReference type="Proteomes" id="UP001217631"/>
    </source>
</evidence>
<dbReference type="EMBL" id="CP118678">
    <property type="protein sequence ID" value="WEA23454.1"/>
    <property type="molecule type" value="Genomic_DNA"/>
</dbReference>
<reference evidence="1" key="1">
    <citation type="submission" date="2023-02" db="EMBL/GenBank/DDBJ databases">
        <title>tmexCD-toprJ-like cluster.</title>
        <authorList>
            <person name="Gao X."/>
            <person name="Wang C."/>
            <person name="Liu J."/>
        </authorList>
    </citation>
    <scope>NUCLEOTIDE SEQUENCE</scope>
    <source>
        <strain evidence="1">GDW21C697WI</strain>
        <plasmid evidence="1">pHNGDW697-1</plasmid>
    </source>
</reference>
<accession>A0AAJ5S5Y5</accession>
<proteinExistence type="predicted"/>
<sequence>MTRTQHELEPYWTLVVNGVAARHGSKDAMKQDAEHKAPQYVVRLCEVLLAQIRADGAKHITLGDVIRLEGTCTGADYQHKLALRCQELARPAAA</sequence>
<keyword evidence="1" id="KW-0614">Plasmid</keyword>
<organism evidence="1 2">
    <name type="scientific">Pseudomonas juntendi</name>
    <dbReference type="NCBI Taxonomy" id="2666183"/>
    <lineage>
        <taxon>Bacteria</taxon>
        <taxon>Pseudomonadati</taxon>
        <taxon>Pseudomonadota</taxon>
        <taxon>Gammaproteobacteria</taxon>
        <taxon>Pseudomonadales</taxon>
        <taxon>Pseudomonadaceae</taxon>
        <taxon>Pseudomonas</taxon>
    </lineage>
</organism>
<evidence type="ECO:0000313" key="1">
    <source>
        <dbReference type="EMBL" id="WEA23454.1"/>
    </source>
</evidence>